<reference evidence="3" key="3">
    <citation type="submission" date="2014-09" db="EMBL/GenBank/DDBJ databases">
        <authorList>
            <person name="Magalhaes I.L.F."/>
            <person name="Oliveira U."/>
            <person name="Santos F.R."/>
            <person name="Vidigal T.H.D.A."/>
            <person name="Brescovit A.D."/>
            <person name="Santos A.J."/>
        </authorList>
    </citation>
    <scope>NUCLEOTIDE SEQUENCE</scope>
</reference>
<evidence type="ECO:0000313" key="2">
    <source>
        <dbReference type="EMBL" id="JAG21908.1"/>
    </source>
</evidence>
<evidence type="ECO:0000313" key="3">
    <source>
        <dbReference type="EMBL" id="JAG48567.1"/>
    </source>
</evidence>
<reference evidence="2" key="2">
    <citation type="submission" date="2014-07" db="EMBL/GenBank/DDBJ databases">
        <authorList>
            <person name="Hull J."/>
        </authorList>
    </citation>
    <scope>NUCLEOTIDE SEQUENCE</scope>
</reference>
<gene>
    <name evidence="2" type="ORF">CM83_16450</name>
</gene>
<dbReference type="SMART" id="SM00248">
    <property type="entry name" value="ANK"/>
    <property type="match status" value="5"/>
</dbReference>
<dbReference type="InterPro" id="IPR002110">
    <property type="entry name" value="Ankyrin_rpt"/>
</dbReference>
<feature type="repeat" description="ANK" evidence="1">
    <location>
        <begin position="337"/>
        <end position="365"/>
    </location>
</feature>
<dbReference type="AlphaFoldDB" id="A0A0A9XSV4"/>
<accession>A0A0A9XSV4</accession>
<protein>
    <submittedName>
        <fullName evidence="2">Uncharacterized protein</fullName>
    </submittedName>
</protein>
<dbReference type="SUPFAM" id="SSF48403">
    <property type="entry name" value="Ankyrin repeat"/>
    <property type="match status" value="1"/>
</dbReference>
<dbReference type="PROSITE" id="PS50297">
    <property type="entry name" value="ANK_REP_REGION"/>
    <property type="match status" value="1"/>
</dbReference>
<dbReference type="PANTHER" id="PTHR24121:SF23">
    <property type="entry name" value="NO MECHANORECEPTOR POTENTIAL C, ISOFORM H"/>
    <property type="match status" value="1"/>
</dbReference>
<name>A0A0A9XSV4_LYGHE</name>
<dbReference type="Gene3D" id="1.25.40.20">
    <property type="entry name" value="Ankyrin repeat-containing domain"/>
    <property type="match status" value="2"/>
</dbReference>
<dbReference type="EMBL" id="GBHO01021696">
    <property type="protein sequence ID" value="JAG21908.1"/>
    <property type="molecule type" value="Transcribed_RNA"/>
</dbReference>
<sequence>MPEIRTQGRNILHLSVLYQRQDLIEFLVTVYPEISFITTLDANGDSSLKIALELKDVESAMILLQSIAGKKMVADLPDSLIMAITIGKEALFNLVLELSSIEQVSSYCNDDGESALTKAVSDDRVEMVEKLIQRGVTPVVHKRSCSKNIFDMIENSNNVHITRAILDSYIEDLGEVTQRDKKYLRDIIIRKSPIVPFIIFQQSGLFDDVDEVLESPLFLAARTRNYGALLFLLLSTCCGQRDWMELAHQGWSDLHRLYYKKDIYASDIYILTGILPDNPKQKLCPSQTHLFTNSKGKRNIFHACALGGCLNVVIFVYEYCRLFHPNECQYLDEPDETGCTPLLLSIRSNNEDLAAFLIQKGAKLDQNLYNRGKFNTSFD</sequence>
<dbReference type="PANTHER" id="PTHR24121">
    <property type="entry name" value="NO MECHANORECEPTOR POTENTIAL C, ISOFORM D-RELATED"/>
    <property type="match status" value="1"/>
</dbReference>
<dbReference type="InterPro" id="IPR036770">
    <property type="entry name" value="Ankyrin_rpt-contain_sf"/>
</dbReference>
<reference evidence="2" key="1">
    <citation type="journal article" date="2014" name="PLoS ONE">
        <title>Transcriptome-Based Identification of ABC Transporters in the Western Tarnished Plant Bug Lygus hesperus.</title>
        <authorList>
            <person name="Hull J.J."/>
            <person name="Chaney K."/>
            <person name="Geib S.M."/>
            <person name="Fabrick J.A."/>
            <person name="Brent C.S."/>
            <person name="Walsh D."/>
            <person name="Lavine L.C."/>
        </authorList>
    </citation>
    <scope>NUCLEOTIDE SEQUENCE</scope>
</reference>
<dbReference type="EMBL" id="GBRD01017260">
    <property type="protein sequence ID" value="JAG48567.1"/>
    <property type="molecule type" value="Transcribed_RNA"/>
</dbReference>
<proteinExistence type="predicted"/>
<dbReference type="PROSITE" id="PS50088">
    <property type="entry name" value="ANK_REPEAT"/>
    <property type="match status" value="1"/>
</dbReference>
<evidence type="ECO:0000256" key="1">
    <source>
        <dbReference type="PROSITE-ProRule" id="PRU00023"/>
    </source>
</evidence>
<keyword evidence="1" id="KW-0040">ANK repeat</keyword>
<dbReference type="Pfam" id="PF00023">
    <property type="entry name" value="Ank"/>
    <property type="match status" value="1"/>
</dbReference>
<organism evidence="2">
    <name type="scientific">Lygus hesperus</name>
    <name type="common">Western plant bug</name>
    <dbReference type="NCBI Taxonomy" id="30085"/>
    <lineage>
        <taxon>Eukaryota</taxon>
        <taxon>Metazoa</taxon>
        <taxon>Ecdysozoa</taxon>
        <taxon>Arthropoda</taxon>
        <taxon>Hexapoda</taxon>
        <taxon>Insecta</taxon>
        <taxon>Pterygota</taxon>
        <taxon>Neoptera</taxon>
        <taxon>Paraneoptera</taxon>
        <taxon>Hemiptera</taxon>
        <taxon>Heteroptera</taxon>
        <taxon>Panheteroptera</taxon>
        <taxon>Cimicomorpha</taxon>
        <taxon>Miridae</taxon>
        <taxon>Mirini</taxon>
        <taxon>Lygus</taxon>
    </lineage>
</organism>